<evidence type="ECO:0000313" key="2">
    <source>
        <dbReference type="Proteomes" id="UP000001055"/>
    </source>
</evidence>
<dbReference type="AlphaFoldDB" id="Q0UWQ5"/>
<proteinExistence type="predicted"/>
<dbReference type="KEGG" id="pno:SNOG_03809"/>
<accession>Q0UWQ5</accession>
<gene>
    <name evidence="1" type="ORF">SNOG_03809</name>
</gene>
<reference evidence="2" key="1">
    <citation type="journal article" date="2007" name="Plant Cell">
        <title>Dothideomycete-plant interactions illuminated by genome sequencing and EST analysis of the wheat pathogen Stagonospora nodorum.</title>
        <authorList>
            <person name="Hane J.K."/>
            <person name="Lowe R.G."/>
            <person name="Solomon P.S."/>
            <person name="Tan K.C."/>
            <person name="Schoch C.L."/>
            <person name="Spatafora J.W."/>
            <person name="Crous P.W."/>
            <person name="Kodira C."/>
            <person name="Birren B.W."/>
            <person name="Galagan J.E."/>
            <person name="Torriani S.F."/>
            <person name="McDonald B.A."/>
            <person name="Oliver R.P."/>
        </authorList>
    </citation>
    <scope>NUCLEOTIDE SEQUENCE [LARGE SCALE GENOMIC DNA]</scope>
    <source>
        <strain evidence="2">SN15 / ATCC MYA-4574 / FGSC 10173</strain>
    </source>
</reference>
<dbReference type="EMBL" id="CH445329">
    <property type="protein sequence ID" value="EAT89014.1"/>
    <property type="molecule type" value="Genomic_DNA"/>
</dbReference>
<protein>
    <submittedName>
        <fullName evidence="1">Uncharacterized protein</fullName>
    </submittedName>
</protein>
<dbReference type="Proteomes" id="UP000001055">
    <property type="component" value="Unassembled WGS sequence"/>
</dbReference>
<dbReference type="RefSeq" id="XP_001794355.1">
    <property type="nucleotide sequence ID" value="XM_001794303.1"/>
</dbReference>
<sequence>MNSTSNFDKPPTPCLFANEFKHELQQPGAFVADATGSLAALRQRLGGQRAGLPEVVNALGNADPTNQIHSHKFPVPAVWNL</sequence>
<evidence type="ECO:0000313" key="1">
    <source>
        <dbReference type="EMBL" id="EAT89014.1"/>
    </source>
</evidence>
<dbReference type="GeneID" id="5971218"/>
<name>Q0UWQ5_PHANO</name>
<organism evidence="1 2">
    <name type="scientific">Phaeosphaeria nodorum (strain SN15 / ATCC MYA-4574 / FGSC 10173)</name>
    <name type="common">Glume blotch fungus</name>
    <name type="synonym">Parastagonospora nodorum</name>
    <dbReference type="NCBI Taxonomy" id="321614"/>
    <lineage>
        <taxon>Eukaryota</taxon>
        <taxon>Fungi</taxon>
        <taxon>Dikarya</taxon>
        <taxon>Ascomycota</taxon>
        <taxon>Pezizomycotina</taxon>
        <taxon>Dothideomycetes</taxon>
        <taxon>Pleosporomycetidae</taxon>
        <taxon>Pleosporales</taxon>
        <taxon>Pleosporineae</taxon>
        <taxon>Phaeosphaeriaceae</taxon>
        <taxon>Parastagonospora</taxon>
    </lineage>
</organism>
<dbReference type="InParanoid" id="Q0UWQ5"/>
<dbReference type="HOGENOM" id="CLU_2574656_0_0_1"/>